<dbReference type="InterPro" id="IPR015886">
    <property type="entry name" value="H2TH_FPG"/>
</dbReference>
<organism evidence="17 19">
    <name type="scientific">Rothia kristinae</name>
    <dbReference type="NCBI Taxonomy" id="37923"/>
    <lineage>
        <taxon>Bacteria</taxon>
        <taxon>Bacillati</taxon>
        <taxon>Actinomycetota</taxon>
        <taxon>Actinomycetes</taxon>
        <taxon>Micrococcales</taxon>
        <taxon>Micrococcaceae</taxon>
        <taxon>Rothia</taxon>
    </lineage>
</organism>
<dbReference type="InterPro" id="IPR012319">
    <property type="entry name" value="FPG_cat"/>
</dbReference>
<dbReference type="EMBL" id="LJBJ02000010">
    <property type="protein sequence ID" value="OAX51892.1"/>
    <property type="molecule type" value="Genomic_DNA"/>
</dbReference>
<dbReference type="AlphaFoldDB" id="A0A199NSJ8"/>
<dbReference type="GO" id="GO:0003684">
    <property type="term" value="F:damaged DNA binding"/>
    <property type="evidence" value="ECO:0007669"/>
    <property type="project" value="InterPro"/>
</dbReference>
<dbReference type="SMART" id="SM00898">
    <property type="entry name" value="Fapy_DNA_glyco"/>
    <property type="match status" value="1"/>
</dbReference>
<evidence type="ECO:0000256" key="13">
    <source>
        <dbReference type="PROSITE-ProRule" id="PRU00391"/>
    </source>
</evidence>
<evidence type="ECO:0000313" key="20">
    <source>
        <dbReference type="Proteomes" id="UP000594975"/>
    </source>
</evidence>
<evidence type="ECO:0000256" key="11">
    <source>
        <dbReference type="ARBA" id="ARBA00023268"/>
    </source>
</evidence>
<dbReference type="EC" id="4.2.99.18" evidence="2"/>
<evidence type="ECO:0000256" key="14">
    <source>
        <dbReference type="SAM" id="MobiDB-lite"/>
    </source>
</evidence>
<keyword evidence="9" id="KW-0234">DNA repair</keyword>
<keyword evidence="3" id="KW-0479">Metal-binding</keyword>
<keyword evidence="4" id="KW-0227">DNA damage</keyword>
<keyword evidence="11" id="KW-0511">Multifunctional enzyme</keyword>
<keyword evidence="5 13" id="KW-0863">Zinc-finger</keyword>
<evidence type="ECO:0000256" key="2">
    <source>
        <dbReference type="ARBA" id="ARBA00012720"/>
    </source>
</evidence>
<keyword evidence="12" id="KW-0326">Glycosidase</keyword>
<keyword evidence="6" id="KW-0378">Hydrolase</keyword>
<dbReference type="CDD" id="cd08970">
    <property type="entry name" value="AcNei1_N"/>
    <property type="match status" value="1"/>
</dbReference>
<dbReference type="Pfam" id="PF06831">
    <property type="entry name" value="H2TH"/>
    <property type="match status" value="1"/>
</dbReference>
<evidence type="ECO:0000313" key="17">
    <source>
        <dbReference type="EMBL" id="OAX51892.1"/>
    </source>
</evidence>
<dbReference type="SUPFAM" id="SSF46946">
    <property type="entry name" value="S13-like H2TH domain"/>
    <property type="match status" value="1"/>
</dbReference>
<evidence type="ECO:0000313" key="18">
    <source>
        <dbReference type="EMBL" id="QPT53544.1"/>
    </source>
</evidence>
<dbReference type="InterPro" id="IPR000214">
    <property type="entry name" value="Znf_DNA_glyclase/AP_lyase"/>
</dbReference>
<evidence type="ECO:0000259" key="15">
    <source>
        <dbReference type="PROSITE" id="PS51066"/>
    </source>
</evidence>
<keyword evidence="8" id="KW-0238">DNA-binding</keyword>
<dbReference type="InterPro" id="IPR010979">
    <property type="entry name" value="Ribosomal_uS13-like_H2TH"/>
</dbReference>
<feature type="region of interest" description="Disordered" evidence="14">
    <location>
        <begin position="93"/>
        <end position="120"/>
    </location>
</feature>
<name>A0A199NSJ8_9MICC</name>
<evidence type="ECO:0000256" key="1">
    <source>
        <dbReference type="ARBA" id="ARBA00009409"/>
    </source>
</evidence>
<evidence type="ECO:0000256" key="9">
    <source>
        <dbReference type="ARBA" id="ARBA00023204"/>
    </source>
</evidence>
<reference evidence="18 20" key="4">
    <citation type="submission" date="2020-12" db="EMBL/GenBank/DDBJ databases">
        <title>FDA dAtabase for Regulatory Grade micrObial Sequences (FDA-ARGOS): Supporting development and validation of Infectious Disease Dx tests.</title>
        <authorList>
            <person name="Sproer C."/>
            <person name="Gronow S."/>
            <person name="Severitt S."/>
            <person name="Schroder I."/>
            <person name="Tallon L."/>
            <person name="Sadzewicz L."/>
            <person name="Zhao X."/>
            <person name="Boylan J."/>
            <person name="Ott S."/>
            <person name="Bowen H."/>
            <person name="Vavikolanu K."/>
            <person name="Mehta A."/>
            <person name="Aluvathingal J."/>
            <person name="Nadendla S."/>
            <person name="Lowell S."/>
            <person name="Myers T."/>
            <person name="Yan Y."/>
            <person name="Sichtig H."/>
        </authorList>
    </citation>
    <scope>NUCLEOTIDE SEQUENCE [LARGE SCALE GENOMIC DNA]</scope>
    <source>
        <strain evidence="18 20">FDAARGOS_864</strain>
    </source>
</reference>
<evidence type="ECO:0000256" key="7">
    <source>
        <dbReference type="ARBA" id="ARBA00022833"/>
    </source>
</evidence>
<reference evidence="19" key="2">
    <citation type="submission" date="2016-04" db="EMBL/GenBank/DDBJ databases">
        <authorList>
            <person name="Waterworth S."/>
            <person name="Matcher G."/>
        </authorList>
    </citation>
    <scope>NUCLEOTIDE SEQUENCE [LARGE SCALE GENOMIC DNA]</scope>
    <source>
        <strain evidence="19">RuSp02-3</strain>
    </source>
</reference>
<reference evidence="17" key="1">
    <citation type="submission" date="2016-04" db="EMBL/GenBank/DDBJ databases">
        <authorList>
            <person name="Evans L.H."/>
            <person name="Alamgir A."/>
            <person name="Owens N."/>
            <person name="Weber N.D."/>
            <person name="Virtaneva K."/>
            <person name="Barbian K."/>
            <person name="Babar A."/>
            <person name="Rosenke K."/>
        </authorList>
    </citation>
    <scope>NUCLEOTIDE SEQUENCE [LARGE SCALE GENOMIC DNA]</scope>
    <source>
        <strain evidence="17">RUTW2-3</strain>
    </source>
</reference>
<dbReference type="PANTHER" id="PTHR42697:SF1">
    <property type="entry name" value="ENDONUCLEASE 8"/>
    <property type="match status" value="1"/>
</dbReference>
<protein>
    <recommendedName>
        <fullName evidence="2">DNA-(apurinic or apyrimidinic site) lyase</fullName>
        <ecNumber evidence="2">4.2.99.18</ecNumber>
    </recommendedName>
</protein>
<dbReference type="GeneID" id="61263708"/>
<dbReference type="Proteomes" id="UP000053171">
    <property type="component" value="Unassembled WGS sequence"/>
</dbReference>
<keyword evidence="19" id="KW-1185">Reference proteome</keyword>
<accession>A0A199NSJ8</accession>
<proteinExistence type="inferred from homology"/>
<dbReference type="KEGG" id="rkr:I6G21_09900"/>
<keyword evidence="10" id="KW-0456">Lyase</keyword>
<dbReference type="SUPFAM" id="SSF81624">
    <property type="entry name" value="N-terminal domain of MutM-like DNA repair proteins"/>
    <property type="match status" value="1"/>
</dbReference>
<evidence type="ECO:0000256" key="12">
    <source>
        <dbReference type="ARBA" id="ARBA00023295"/>
    </source>
</evidence>
<dbReference type="Gene3D" id="3.20.190.10">
    <property type="entry name" value="MutM-like, N-terminal"/>
    <property type="match status" value="1"/>
</dbReference>
<dbReference type="GO" id="GO:0006284">
    <property type="term" value="P:base-excision repair"/>
    <property type="evidence" value="ECO:0007669"/>
    <property type="project" value="InterPro"/>
</dbReference>
<evidence type="ECO:0000256" key="4">
    <source>
        <dbReference type="ARBA" id="ARBA00022763"/>
    </source>
</evidence>
<keyword evidence="7" id="KW-0862">Zinc</keyword>
<evidence type="ECO:0000256" key="3">
    <source>
        <dbReference type="ARBA" id="ARBA00022723"/>
    </source>
</evidence>
<comment type="similarity">
    <text evidence="1">Belongs to the FPG family.</text>
</comment>
<feature type="domain" description="Formamidopyrimidine-DNA glycosylase catalytic" evidence="16">
    <location>
        <begin position="2"/>
        <end position="89"/>
    </location>
</feature>
<dbReference type="Gene3D" id="1.10.8.50">
    <property type="match status" value="1"/>
</dbReference>
<gene>
    <name evidence="17" type="ORF">AN277_0206055</name>
    <name evidence="18" type="ORF">I6G21_09900</name>
</gene>
<dbReference type="SUPFAM" id="SSF57716">
    <property type="entry name" value="Glucocorticoid receptor-like (DNA-binding domain)"/>
    <property type="match status" value="1"/>
</dbReference>
<dbReference type="InterPro" id="IPR035937">
    <property type="entry name" value="FPG_N"/>
</dbReference>
<dbReference type="GO" id="GO:0000703">
    <property type="term" value="F:oxidized pyrimidine nucleobase lesion DNA N-glycosylase activity"/>
    <property type="evidence" value="ECO:0007669"/>
    <property type="project" value="TreeGrafter"/>
</dbReference>
<dbReference type="SMART" id="SM01232">
    <property type="entry name" value="H2TH"/>
    <property type="match status" value="1"/>
</dbReference>
<dbReference type="Proteomes" id="UP000594975">
    <property type="component" value="Chromosome"/>
</dbReference>
<evidence type="ECO:0000313" key="19">
    <source>
        <dbReference type="Proteomes" id="UP000053171"/>
    </source>
</evidence>
<dbReference type="PANTHER" id="PTHR42697">
    <property type="entry name" value="ENDONUCLEASE 8"/>
    <property type="match status" value="1"/>
</dbReference>
<dbReference type="Pfam" id="PF01149">
    <property type="entry name" value="Fapy_DNA_glyco"/>
    <property type="match status" value="1"/>
</dbReference>
<evidence type="ECO:0000259" key="16">
    <source>
        <dbReference type="PROSITE" id="PS51068"/>
    </source>
</evidence>
<evidence type="ECO:0000256" key="6">
    <source>
        <dbReference type="ARBA" id="ARBA00022801"/>
    </source>
</evidence>
<evidence type="ECO:0000256" key="5">
    <source>
        <dbReference type="ARBA" id="ARBA00022771"/>
    </source>
</evidence>
<sequence>MPEGHSIHRVARRFAEGFLGQTLRVSSPQGRFAQGAALLNGARAVTSRAHGKHFFLGFDNDLTLNVHLGMYGAWTFGGDETFAAASSIGAPRRMAERETAGTEADDAPAAYAGPPAPRPTTRVRLVGEHGYADLVGAAICRVLEPTGVAALDAQLGPDPLNPQADPEPFYAAAAATSRPIGAVLMDQKAVAGIGNIFRAESLFRAGQHPHTPAARVPRERLELLWRDNVTLMEAAVRLGRIVTTAPEHRPGVPAERAWREHANYVYLRHGRPCRVCGQDAIVVEDLGGRKLYWCTVCQAPR</sequence>
<dbReference type="GO" id="GO:0008270">
    <property type="term" value="F:zinc ion binding"/>
    <property type="evidence" value="ECO:0007669"/>
    <property type="project" value="UniProtKB-KW"/>
</dbReference>
<reference evidence="17 19" key="3">
    <citation type="submission" date="2016-06" db="EMBL/GenBank/DDBJ databases">
        <title>Identification of putative biosynthetic pathways for the production of bioactive secondary metabolites by the marine actinomycete Kocuria kristinae RUTW2-3.</title>
        <authorList>
            <person name="Waterworth S.C."/>
            <person name="Walmsley T.A."/>
            <person name="Matongo T."/>
            <person name="Davies-Coleman M.T."/>
            <person name="Dorrington R.A."/>
        </authorList>
    </citation>
    <scope>NUCLEOTIDE SEQUENCE [LARGE SCALE GENOMIC DNA]</scope>
    <source>
        <strain evidence="19">RuSp02-3</strain>
        <strain evidence="17">RUTW2-3</strain>
    </source>
</reference>
<evidence type="ECO:0000256" key="8">
    <source>
        <dbReference type="ARBA" id="ARBA00023125"/>
    </source>
</evidence>
<feature type="domain" description="FPG-type" evidence="15">
    <location>
        <begin position="264"/>
        <end position="299"/>
    </location>
</feature>
<dbReference type="GO" id="GO:0140078">
    <property type="term" value="F:class I DNA-(apurinic or apyrimidinic site) endonuclease activity"/>
    <property type="evidence" value="ECO:0007669"/>
    <property type="project" value="UniProtKB-EC"/>
</dbReference>
<dbReference type="RefSeq" id="WP_064725393.1">
    <property type="nucleotide sequence ID" value="NZ_CP065738.1"/>
</dbReference>
<dbReference type="PROSITE" id="PS51068">
    <property type="entry name" value="FPG_CAT"/>
    <property type="match status" value="1"/>
</dbReference>
<dbReference type="EMBL" id="CP065738">
    <property type="protein sequence ID" value="QPT53544.1"/>
    <property type="molecule type" value="Genomic_DNA"/>
</dbReference>
<dbReference type="PROSITE" id="PS51066">
    <property type="entry name" value="ZF_FPG_2"/>
    <property type="match status" value="1"/>
</dbReference>
<evidence type="ECO:0000256" key="10">
    <source>
        <dbReference type="ARBA" id="ARBA00023239"/>
    </source>
</evidence>